<dbReference type="GO" id="GO:0022857">
    <property type="term" value="F:transmembrane transporter activity"/>
    <property type="evidence" value="ECO:0007669"/>
    <property type="project" value="InterPro"/>
</dbReference>
<dbReference type="PROSITE" id="PS50850">
    <property type="entry name" value="MFS"/>
    <property type="match status" value="1"/>
</dbReference>
<protein>
    <submittedName>
        <fullName evidence="12">General substrate transporter</fullName>
    </submittedName>
</protein>
<dbReference type="OrthoDB" id="508119at2759"/>
<dbReference type="Gene3D" id="1.20.1250.20">
    <property type="entry name" value="MFS general substrate transporter like domains"/>
    <property type="match status" value="1"/>
</dbReference>
<evidence type="ECO:0000313" key="12">
    <source>
        <dbReference type="EMBL" id="ORE04451.1"/>
    </source>
</evidence>
<feature type="domain" description="Major facilitator superfamily (MFS) profile" evidence="11">
    <location>
        <begin position="37"/>
        <end position="479"/>
    </location>
</feature>
<dbReference type="Proteomes" id="UP000242414">
    <property type="component" value="Unassembled WGS sequence"/>
</dbReference>
<evidence type="ECO:0000256" key="6">
    <source>
        <dbReference type="ARBA" id="ARBA00023136"/>
    </source>
</evidence>
<comment type="subcellular location">
    <subcellularLocation>
        <location evidence="1">Membrane</location>
        <topology evidence="1">Multi-pass membrane protein</topology>
    </subcellularLocation>
</comment>
<feature type="transmembrane region" description="Helical" evidence="10">
    <location>
        <begin position="33"/>
        <end position="55"/>
    </location>
</feature>
<feature type="region of interest" description="Disordered" evidence="9">
    <location>
        <begin position="1"/>
        <end position="23"/>
    </location>
</feature>
<keyword evidence="6 10" id="KW-0472">Membrane</keyword>
<evidence type="ECO:0000256" key="8">
    <source>
        <dbReference type="RuleBase" id="RU003346"/>
    </source>
</evidence>
<dbReference type="Pfam" id="PF00083">
    <property type="entry name" value="Sugar_tr"/>
    <property type="match status" value="1"/>
</dbReference>
<dbReference type="SUPFAM" id="SSF103473">
    <property type="entry name" value="MFS general substrate transporter"/>
    <property type="match status" value="1"/>
</dbReference>
<feature type="transmembrane region" description="Helical" evidence="10">
    <location>
        <begin position="128"/>
        <end position="149"/>
    </location>
</feature>
<dbReference type="InterPro" id="IPR003663">
    <property type="entry name" value="Sugar/inositol_transpt"/>
</dbReference>
<sequence length="492" mass="53938">MLNNHVERQHYERIPSTDNVPVETEQSEKITPFVYSLVSCVCLGGFLFGYDTGVISGALSPIERDFIMTTRQKEYIVGGTTLGAIFGGLIAGSLSDRFGRKPLVLCASIIFVIGSGVLALAQSYSMLLLGRLVVGVGVGTASMIIPVYISEVAPKDFRGRLATLNTLIVTFGQVVAYIANMIFAQTEGGWRYMFGIGALPAAIQLVIMPFMPESPRRMVVTNNIMAAKQTLQKIYGQHVSEAFINREIEAIQEDMQNTNLGTYQDFKRPENLKPLMIACLLQAAQQLSGFNTVMYYAATILAMANFNDPTAVALVVATANMVFTMIAVSIIDKAGRRRILILSMLSMILSLIVLGGSFAVQQETFSFLNVDCVDAHSQSCSDRSIIMIILLLSLTSYVASYALGLGYIPWIIQGELFTLQLRGKANGIATTTNWVLNLIVASTFLTMTKLISTAGTFWLYAIISSILWLFIVKLVPETSNKRLEEISAMFIH</sequence>
<dbReference type="GO" id="GO:0015798">
    <property type="term" value="P:myo-inositol transport"/>
    <property type="evidence" value="ECO:0007669"/>
    <property type="project" value="UniProtKB-ARBA"/>
</dbReference>
<feature type="transmembrane region" description="Helical" evidence="10">
    <location>
        <begin position="75"/>
        <end position="95"/>
    </location>
</feature>
<comment type="similarity">
    <text evidence="2 8">Belongs to the major facilitator superfamily. Sugar transporter (TC 2.A.1.1) family.</text>
</comment>
<feature type="transmembrane region" description="Helical" evidence="10">
    <location>
        <begin position="433"/>
        <end position="451"/>
    </location>
</feature>
<dbReference type="FunFam" id="1.20.1250.20:FF:000073">
    <property type="entry name" value="MFS myo-inositol transporter, putative"/>
    <property type="match status" value="1"/>
</dbReference>
<evidence type="ECO:0000256" key="3">
    <source>
        <dbReference type="ARBA" id="ARBA00022448"/>
    </source>
</evidence>
<dbReference type="PRINTS" id="PR00171">
    <property type="entry name" value="SUGRTRNSPORT"/>
</dbReference>
<evidence type="ECO:0000259" key="11">
    <source>
        <dbReference type="PROSITE" id="PS50850"/>
    </source>
</evidence>
<dbReference type="InterPro" id="IPR050814">
    <property type="entry name" value="Myo-inositol_Transporter"/>
</dbReference>
<evidence type="ECO:0000256" key="2">
    <source>
        <dbReference type="ARBA" id="ARBA00010992"/>
    </source>
</evidence>
<feature type="transmembrane region" description="Helical" evidence="10">
    <location>
        <begin position="457"/>
        <end position="475"/>
    </location>
</feature>
<keyword evidence="5 10" id="KW-1133">Transmembrane helix</keyword>
<feature type="transmembrane region" description="Helical" evidence="10">
    <location>
        <begin position="339"/>
        <end position="360"/>
    </location>
</feature>
<reference evidence="12" key="1">
    <citation type="journal article" date="2016" name="Proc. Natl. Acad. Sci. U.S.A.">
        <title>Lipid metabolic changes in an early divergent fungus govern the establishment of a mutualistic symbiosis with endobacteria.</title>
        <authorList>
            <person name="Lastovetsky O.A."/>
            <person name="Gaspar M.L."/>
            <person name="Mondo S.J."/>
            <person name="LaButti K.M."/>
            <person name="Sandor L."/>
            <person name="Grigoriev I.V."/>
            <person name="Henry S.A."/>
            <person name="Pawlowska T.E."/>
        </authorList>
    </citation>
    <scope>NUCLEOTIDE SEQUENCE [LARGE SCALE GENOMIC DNA]</scope>
    <source>
        <strain evidence="12">ATCC 52814</strain>
    </source>
</reference>
<evidence type="ECO:0000256" key="7">
    <source>
        <dbReference type="ARBA" id="ARBA00049119"/>
    </source>
</evidence>
<evidence type="ECO:0000256" key="1">
    <source>
        <dbReference type="ARBA" id="ARBA00004141"/>
    </source>
</evidence>
<accession>A0A1X0QXK3</accession>
<dbReference type="PROSITE" id="PS00217">
    <property type="entry name" value="SUGAR_TRANSPORT_2"/>
    <property type="match status" value="1"/>
</dbReference>
<dbReference type="InterPro" id="IPR036259">
    <property type="entry name" value="MFS_trans_sf"/>
</dbReference>
<feature type="transmembrane region" description="Helical" evidence="10">
    <location>
        <begin position="385"/>
        <end position="412"/>
    </location>
</feature>
<keyword evidence="4 10" id="KW-0812">Transmembrane</keyword>
<comment type="catalytic activity">
    <reaction evidence="7">
        <text>myo-inositol(out) + H(+)(out) = myo-inositol(in) + H(+)(in)</text>
        <dbReference type="Rhea" id="RHEA:60364"/>
        <dbReference type="ChEBI" id="CHEBI:15378"/>
        <dbReference type="ChEBI" id="CHEBI:17268"/>
    </reaction>
</comment>
<dbReference type="VEuPathDB" id="FungiDB:BCV72DRAFT_307322"/>
<feature type="transmembrane region" description="Helical" evidence="10">
    <location>
        <begin position="275"/>
        <end position="298"/>
    </location>
</feature>
<dbReference type="GO" id="GO:0016020">
    <property type="term" value="C:membrane"/>
    <property type="evidence" value="ECO:0007669"/>
    <property type="project" value="UniProtKB-SubCell"/>
</dbReference>
<dbReference type="GO" id="GO:0015791">
    <property type="term" value="P:polyol transmembrane transport"/>
    <property type="evidence" value="ECO:0007669"/>
    <property type="project" value="UniProtKB-ARBA"/>
</dbReference>
<evidence type="ECO:0000256" key="5">
    <source>
        <dbReference type="ARBA" id="ARBA00022989"/>
    </source>
</evidence>
<dbReference type="AlphaFoldDB" id="A0A1X0QXK3"/>
<dbReference type="EMBL" id="KV921971">
    <property type="protein sequence ID" value="ORE04451.1"/>
    <property type="molecule type" value="Genomic_DNA"/>
</dbReference>
<evidence type="ECO:0000256" key="10">
    <source>
        <dbReference type="SAM" id="Phobius"/>
    </source>
</evidence>
<dbReference type="InterPro" id="IPR005829">
    <property type="entry name" value="Sugar_transporter_CS"/>
</dbReference>
<dbReference type="InterPro" id="IPR005828">
    <property type="entry name" value="MFS_sugar_transport-like"/>
</dbReference>
<dbReference type="PANTHER" id="PTHR48020:SF12">
    <property type="entry name" value="PROTON MYO-INOSITOL COTRANSPORTER"/>
    <property type="match status" value="1"/>
</dbReference>
<feature type="transmembrane region" description="Helical" evidence="10">
    <location>
        <begin position="102"/>
        <end position="122"/>
    </location>
</feature>
<feature type="transmembrane region" description="Helical" evidence="10">
    <location>
        <begin position="189"/>
        <end position="208"/>
    </location>
</feature>
<dbReference type="InterPro" id="IPR020846">
    <property type="entry name" value="MFS_dom"/>
</dbReference>
<proteinExistence type="inferred from homology"/>
<name>A0A1X0QXK3_RHIZD</name>
<evidence type="ECO:0000256" key="4">
    <source>
        <dbReference type="ARBA" id="ARBA00022692"/>
    </source>
</evidence>
<feature type="transmembrane region" description="Helical" evidence="10">
    <location>
        <begin position="310"/>
        <end position="332"/>
    </location>
</feature>
<feature type="transmembrane region" description="Helical" evidence="10">
    <location>
        <begin position="161"/>
        <end position="183"/>
    </location>
</feature>
<evidence type="ECO:0000256" key="9">
    <source>
        <dbReference type="SAM" id="MobiDB-lite"/>
    </source>
</evidence>
<gene>
    <name evidence="12" type="ORF">BCV72DRAFT_307322</name>
</gene>
<feature type="compositionally biased region" description="Basic and acidic residues" evidence="9">
    <location>
        <begin position="1"/>
        <end position="15"/>
    </location>
</feature>
<organism evidence="12">
    <name type="scientific">Rhizopus microsporus var. microsporus</name>
    <dbReference type="NCBI Taxonomy" id="86635"/>
    <lineage>
        <taxon>Eukaryota</taxon>
        <taxon>Fungi</taxon>
        <taxon>Fungi incertae sedis</taxon>
        <taxon>Mucoromycota</taxon>
        <taxon>Mucoromycotina</taxon>
        <taxon>Mucoromycetes</taxon>
        <taxon>Mucorales</taxon>
        <taxon>Mucorineae</taxon>
        <taxon>Rhizopodaceae</taxon>
        <taxon>Rhizopus</taxon>
    </lineage>
</organism>
<dbReference type="PANTHER" id="PTHR48020">
    <property type="entry name" value="PROTON MYO-INOSITOL COTRANSPORTER"/>
    <property type="match status" value="1"/>
</dbReference>
<keyword evidence="3 8" id="KW-0813">Transport</keyword>
<dbReference type="NCBIfam" id="TIGR00879">
    <property type="entry name" value="SP"/>
    <property type="match status" value="1"/>
</dbReference>